<evidence type="ECO:0000313" key="11">
    <source>
        <dbReference type="EMBL" id="MBB5175224.1"/>
    </source>
</evidence>
<dbReference type="SUPFAM" id="SSF46767">
    <property type="entry name" value="Methylated DNA-protein cysteine methyltransferase, C-terminal domain"/>
    <property type="match status" value="1"/>
</dbReference>
<keyword evidence="6" id="KW-0227">DNA damage</keyword>
<evidence type="ECO:0000256" key="7">
    <source>
        <dbReference type="ARBA" id="ARBA00023204"/>
    </source>
</evidence>
<name>A0A9Q2HE47_9STAP</name>
<evidence type="ECO:0000256" key="8">
    <source>
        <dbReference type="ARBA" id="ARBA00049348"/>
    </source>
</evidence>
<dbReference type="EMBL" id="JACHHF010000001">
    <property type="protein sequence ID" value="MBB5175224.1"/>
    <property type="molecule type" value="Genomic_DNA"/>
</dbReference>
<comment type="catalytic activity">
    <reaction evidence="8">
        <text>a 6-O-methyl-2'-deoxyguanosine in DNA + L-cysteinyl-[protein] = S-methyl-L-cysteinyl-[protein] + a 2'-deoxyguanosine in DNA</text>
        <dbReference type="Rhea" id="RHEA:24000"/>
        <dbReference type="Rhea" id="RHEA-COMP:10131"/>
        <dbReference type="Rhea" id="RHEA-COMP:10132"/>
        <dbReference type="Rhea" id="RHEA-COMP:11367"/>
        <dbReference type="Rhea" id="RHEA-COMP:11368"/>
        <dbReference type="ChEBI" id="CHEBI:29950"/>
        <dbReference type="ChEBI" id="CHEBI:82612"/>
        <dbReference type="ChEBI" id="CHEBI:85445"/>
        <dbReference type="ChEBI" id="CHEBI:85448"/>
        <dbReference type="EC" id="2.1.1.63"/>
    </reaction>
</comment>
<reference evidence="11 12" key="1">
    <citation type="submission" date="2020-08" db="EMBL/GenBank/DDBJ databases">
        <title>Genomic Encyclopedia of Type Strains, Phase IV (KMG-IV): sequencing the most valuable type-strain genomes for metagenomic binning, comparative biology and taxonomic classification.</title>
        <authorList>
            <person name="Goeker M."/>
        </authorList>
    </citation>
    <scope>NUCLEOTIDE SEQUENCE [LARGE SCALE GENOMIC DNA]</scope>
    <source>
        <strain evidence="11 12">DSM 19163</strain>
    </source>
</reference>
<comment type="catalytic activity">
    <reaction evidence="1">
        <text>a 4-O-methyl-thymidine in DNA + L-cysteinyl-[protein] = a thymidine in DNA + S-methyl-L-cysteinyl-[protein]</text>
        <dbReference type="Rhea" id="RHEA:53428"/>
        <dbReference type="Rhea" id="RHEA-COMP:10131"/>
        <dbReference type="Rhea" id="RHEA-COMP:10132"/>
        <dbReference type="Rhea" id="RHEA-COMP:13555"/>
        <dbReference type="Rhea" id="RHEA-COMP:13556"/>
        <dbReference type="ChEBI" id="CHEBI:29950"/>
        <dbReference type="ChEBI" id="CHEBI:82612"/>
        <dbReference type="ChEBI" id="CHEBI:137386"/>
        <dbReference type="ChEBI" id="CHEBI:137387"/>
        <dbReference type="EC" id="2.1.1.63"/>
    </reaction>
</comment>
<feature type="domain" description="Methylguanine DNA methyltransferase ribonuclease-like" evidence="10">
    <location>
        <begin position="8"/>
        <end position="62"/>
    </location>
</feature>
<organism evidence="11 12">
    <name type="scientific">Nosocomiicoccus ampullae</name>
    <dbReference type="NCBI Taxonomy" id="489910"/>
    <lineage>
        <taxon>Bacteria</taxon>
        <taxon>Bacillati</taxon>
        <taxon>Bacillota</taxon>
        <taxon>Bacilli</taxon>
        <taxon>Bacillales</taxon>
        <taxon>Staphylococcaceae</taxon>
        <taxon>Nosocomiicoccus</taxon>
    </lineage>
</organism>
<dbReference type="RefSeq" id="WP_183672658.1">
    <property type="nucleotide sequence ID" value="NZ_CBCRYX010000003.1"/>
</dbReference>
<dbReference type="EC" id="2.1.1.63" evidence="3"/>
<sequence>MEVIKEFPIGRLKIETKNNKIIKIVEVKEPITNTNDELLNRVIRELNEYFIGKRKDFSFSVELTGTEFEKTVLRHLMDVAYGNLTSYSELAENVKSKTYSRAVARVVANNQLLIIVPCHRVVRKDGNIGGFRLGEENKRYLLNLEKKFA</sequence>
<evidence type="ECO:0000256" key="3">
    <source>
        <dbReference type="ARBA" id="ARBA00011918"/>
    </source>
</evidence>
<keyword evidence="4 11" id="KW-0489">Methyltransferase</keyword>
<dbReference type="Proteomes" id="UP000579136">
    <property type="component" value="Unassembled WGS sequence"/>
</dbReference>
<evidence type="ECO:0000256" key="4">
    <source>
        <dbReference type="ARBA" id="ARBA00022603"/>
    </source>
</evidence>
<evidence type="ECO:0000256" key="6">
    <source>
        <dbReference type="ARBA" id="ARBA00022763"/>
    </source>
</evidence>
<dbReference type="InterPro" id="IPR001497">
    <property type="entry name" value="MethylDNA_cys_MeTrfase_AS"/>
</dbReference>
<dbReference type="InterPro" id="IPR036388">
    <property type="entry name" value="WH-like_DNA-bd_sf"/>
</dbReference>
<dbReference type="PANTHER" id="PTHR10815">
    <property type="entry name" value="METHYLATED-DNA--PROTEIN-CYSTEINE METHYLTRANSFERASE"/>
    <property type="match status" value="1"/>
</dbReference>
<keyword evidence="5 11" id="KW-0808">Transferase</keyword>
<evidence type="ECO:0000313" key="12">
    <source>
        <dbReference type="Proteomes" id="UP000579136"/>
    </source>
</evidence>
<evidence type="ECO:0000259" key="10">
    <source>
        <dbReference type="Pfam" id="PF02870"/>
    </source>
</evidence>
<dbReference type="AlphaFoldDB" id="A0A9Q2HE47"/>
<keyword evidence="7" id="KW-0234">DNA repair</keyword>
<dbReference type="GO" id="GO:0032259">
    <property type="term" value="P:methylation"/>
    <property type="evidence" value="ECO:0007669"/>
    <property type="project" value="UniProtKB-KW"/>
</dbReference>
<dbReference type="GO" id="GO:0006281">
    <property type="term" value="P:DNA repair"/>
    <property type="evidence" value="ECO:0007669"/>
    <property type="project" value="UniProtKB-KW"/>
</dbReference>
<dbReference type="PANTHER" id="PTHR10815:SF13">
    <property type="entry name" value="METHYLATED-DNA--PROTEIN-CYSTEINE METHYLTRANSFERASE"/>
    <property type="match status" value="1"/>
</dbReference>
<evidence type="ECO:0000256" key="5">
    <source>
        <dbReference type="ARBA" id="ARBA00022679"/>
    </source>
</evidence>
<dbReference type="CDD" id="cd06445">
    <property type="entry name" value="ATase"/>
    <property type="match status" value="1"/>
</dbReference>
<proteinExistence type="inferred from homology"/>
<dbReference type="InterPro" id="IPR014048">
    <property type="entry name" value="MethylDNA_cys_MeTrfase_DNA-bd"/>
</dbReference>
<accession>A0A9Q2HE47</accession>
<dbReference type="PROSITE" id="PS00374">
    <property type="entry name" value="MGMT"/>
    <property type="match status" value="1"/>
</dbReference>
<protein>
    <recommendedName>
        <fullName evidence="3">methylated-DNA--[protein]-cysteine S-methyltransferase</fullName>
        <ecNumber evidence="3">2.1.1.63</ecNumber>
    </recommendedName>
</protein>
<evidence type="ECO:0000256" key="1">
    <source>
        <dbReference type="ARBA" id="ARBA00001286"/>
    </source>
</evidence>
<dbReference type="Gene3D" id="3.30.160.70">
    <property type="entry name" value="Methylated DNA-protein cysteine methyltransferase domain"/>
    <property type="match status" value="1"/>
</dbReference>
<dbReference type="InterPro" id="IPR036217">
    <property type="entry name" value="MethylDNA_cys_MeTrfase_DNAb"/>
</dbReference>
<gene>
    <name evidence="11" type="ORF">HNQ45_000082</name>
</gene>
<feature type="domain" description="Methylated-DNA-[protein]-cysteine S-methyltransferase DNA binding" evidence="9">
    <location>
        <begin position="67"/>
        <end position="146"/>
    </location>
</feature>
<comment type="caution">
    <text evidence="11">The sequence shown here is derived from an EMBL/GenBank/DDBJ whole genome shotgun (WGS) entry which is preliminary data.</text>
</comment>
<dbReference type="Pfam" id="PF02870">
    <property type="entry name" value="Methyltransf_1N"/>
    <property type="match status" value="1"/>
</dbReference>
<comment type="similarity">
    <text evidence="2">Belongs to the MGMT family.</text>
</comment>
<dbReference type="FunFam" id="1.10.10.10:FF:000214">
    <property type="entry name" value="Methylated-DNA--protein-cysteine methyltransferase"/>
    <property type="match status" value="1"/>
</dbReference>
<evidence type="ECO:0000256" key="2">
    <source>
        <dbReference type="ARBA" id="ARBA00008711"/>
    </source>
</evidence>
<dbReference type="SUPFAM" id="SSF53155">
    <property type="entry name" value="Methylated DNA-protein cysteine methyltransferase domain"/>
    <property type="match status" value="1"/>
</dbReference>
<dbReference type="InterPro" id="IPR036631">
    <property type="entry name" value="MGMT_N_sf"/>
</dbReference>
<keyword evidence="12" id="KW-1185">Reference proteome</keyword>
<dbReference type="InterPro" id="IPR008332">
    <property type="entry name" value="MethylG_MeTrfase_N"/>
</dbReference>
<evidence type="ECO:0000259" key="9">
    <source>
        <dbReference type="Pfam" id="PF01035"/>
    </source>
</evidence>
<dbReference type="GO" id="GO:0003908">
    <property type="term" value="F:methylated-DNA-[protein]-cysteine S-methyltransferase activity"/>
    <property type="evidence" value="ECO:0007669"/>
    <property type="project" value="UniProtKB-EC"/>
</dbReference>
<dbReference type="Pfam" id="PF01035">
    <property type="entry name" value="DNA_binding_1"/>
    <property type="match status" value="1"/>
</dbReference>
<dbReference type="Gene3D" id="1.10.10.10">
    <property type="entry name" value="Winged helix-like DNA-binding domain superfamily/Winged helix DNA-binding domain"/>
    <property type="match status" value="1"/>
</dbReference>
<dbReference type="NCBIfam" id="TIGR00589">
    <property type="entry name" value="ogt"/>
    <property type="match status" value="1"/>
</dbReference>